<dbReference type="Gene3D" id="2.160.20.10">
    <property type="entry name" value="Single-stranded right-handed beta-helix, Pectin lyase-like"/>
    <property type="match status" value="1"/>
</dbReference>
<dbReference type="CDD" id="cd14490">
    <property type="entry name" value="CBM6-CBM35-CBM36_like_1"/>
    <property type="match status" value="1"/>
</dbReference>
<dbReference type="Proteomes" id="UP000217289">
    <property type="component" value="Chromosome"/>
</dbReference>
<dbReference type="InterPro" id="IPR012334">
    <property type="entry name" value="Pectin_lyas_fold"/>
</dbReference>
<gene>
    <name evidence="3" type="ORF">MEBOL_001882</name>
</gene>
<evidence type="ECO:0000259" key="2">
    <source>
        <dbReference type="Pfam" id="PF22816"/>
    </source>
</evidence>
<evidence type="ECO:0000313" key="3">
    <source>
        <dbReference type="EMBL" id="ATB28435.1"/>
    </source>
</evidence>
<dbReference type="Pfam" id="PF22816">
    <property type="entry name" value="CatAgl_D2"/>
    <property type="match status" value="1"/>
</dbReference>
<dbReference type="InterPro" id="IPR006626">
    <property type="entry name" value="PbH1"/>
</dbReference>
<dbReference type="AlphaFoldDB" id="A0A250I9L4"/>
<dbReference type="RefSeq" id="WP_157774837.1">
    <property type="nucleotide sequence ID" value="NZ_CP022163.1"/>
</dbReference>
<sequence length="609" mass="65550">MTGKPRAAPVNPPFRGGLALGVLVLSLGSVVCTEPTDEPVPPPVDTPATPARGASLPWVEYQAEDGKTNARVIGPSRTRYDAAAIEAEAVGRKAVRLDKTGDYVAITSTKVANSIVVRLSIPDSATGGGIDATLGLYVNGQRVKSLPVTSRYSWVYQGEAIDTPNDPSKGEPHAFFDEVRALVDTLPAGTEVKLQKDAEDTAAFYVIDLIDLEQVAPPLEKPAGLISITDHGATPDDDVDDREAIQRAIDVAVGEKKKGIWIPRGTFLVNAERVNDQGEPIRGLSLKGIAFRGAGMWHSTLKGKEGTLYCWGEGGCHFADFSLLGEVDHRDDEEPANGFHGGMGQDSVVENVWVEHVKVGIWSGFNGYSNTTDGLVVKNSRFRNVYADGINFANGTRNSVVENSHFRNSGDDALAIWSFKNAGDPPGHDNVFRRNSVQMNWRANCFAIYGGYNNTIEDSTCEDVLTYSGILIDNEFDSHPFAPTTALKNISLIRAGGPMFGMTHGALRFYTRQGPVRHVLAENIDIVDPTYAGIQFQDNETRMEASLSDIVLKNVTVTGAGTYGIEAIDGARGEVSFEGVTVKDSARGALHAPGVPDSFFKRLPGNSGW</sequence>
<dbReference type="KEGG" id="mbd:MEBOL_001882"/>
<name>A0A250I9L4_9BACT</name>
<keyword evidence="4" id="KW-1185">Reference proteome</keyword>
<dbReference type="SUPFAM" id="SSF51126">
    <property type="entry name" value="Pectin lyase-like"/>
    <property type="match status" value="1"/>
</dbReference>
<proteinExistence type="predicted"/>
<dbReference type="InterPro" id="IPR011050">
    <property type="entry name" value="Pectin_lyase_fold/virulence"/>
</dbReference>
<reference evidence="3 4" key="1">
    <citation type="submission" date="2017-06" db="EMBL/GenBank/DDBJ databases">
        <authorList>
            <person name="Kim H.J."/>
            <person name="Triplett B.A."/>
        </authorList>
    </citation>
    <scope>NUCLEOTIDE SEQUENCE [LARGE SCALE GENOMIC DNA]</scope>
    <source>
        <strain evidence="3 4">DSM 14713</strain>
    </source>
</reference>
<dbReference type="Pfam" id="PF22815">
    <property type="entry name" value="CatAgl_D1"/>
    <property type="match status" value="1"/>
</dbReference>
<accession>A0A250I9L4</accession>
<dbReference type="SMART" id="SM00710">
    <property type="entry name" value="PbH1"/>
    <property type="match status" value="8"/>
</dbReference>
<dbReference type="InterPro" id="IPR055149">
    <property type="entry name" value="Agl_cat_D2"/>
</dbReference>
<dbReference type="InterPro" id="IPR033801">
    <property type="entry name" value="CBM6-CBM35-CBM36-like_1"/>
</dbReference>
<dbReference type="OrthoDB" id="8673369at2"/>
<evidence type="ECO:0000313" key="4">
    <source>
        <dbReference type="Proteomes" id="UP000217289"/>
    </source>
</evidence>
<feature type="domain" description="Alpha-1,3-glucanase catalytic" evidence="2">
    <location>
        <begin position="244"/>
        <end position="587"/>
    </location>
</feature>
<feature type="domain" description="CBM6/CBM35/CBM36-like 1" evidence="1">
    <location>
        <begin position="56"/>
        <end position="215"/>
    </location>
</feature>
<protein>
    <submittedName>
        <fullName evidence="3">Uncharacterized protein</fullName>
    </submittedName>
</protein>
<evidence type="ECO:0000259" key="1">
    <source>
        <dbReference type="Pfam" id="PF22815"/>
    </source>
</evidence>
<organism evidence="3 4">
    <name type="scientific">Melittangium boletus DSM 14713</name>
    <dbReference type="NCBI Taxonomy" id="1294270"/>
    <lineage>
        <taxon>Bacteria</taxon>
        <taxon>Pseudomonadati</taxon>
        <taxon>Myxococcota</taxon>
        <taxon>Myxococcia</taxon>
        <taxon>Myxococcales</taxon>
        <taxon>Cystobacterineae</taxon>
        <taxon>Archangiaceae</taxon>
        <taxon>Melittangium</taxon>
    </lineage>
</organism>
<dbReference type="EMBL" id="CP022163">
    <property type="protein sequence ID" value="ATB28435.1"/>
    <property type="molecule type" value="Genomic_DNA"/>
</dbReference>